<dbReference type="Gene3D" id="3.40.50.720">
    <property type="entry name" value="NAD(P)-binding Rossmann-like Domain"/>
    <property type="match status" value="2"/>
</dbReference>
<keyword evidence="4" id="KW-1185">Reference proteome</keyword>
<dbReference type="PANTHER" id="PTHR43669">
    <property type="entry name" value="5-KETO-D-GLUCONATE 5-REDUCTASE"/>
    <property type="match status" value="1"/>
</dbReference>
<evidence type="ECO:0000256" key="2">
    <source>
        <dbReference type="ARBA" id="ARBA00023002"/>
    </source>
</evidence>
<dbReference type="InterPro" id="IPR002347">
    <property type="entry name" value="SDR_fam"/>
</dbReference>
<proteinExistence type="inferred from homology"/>
<organism evidence="3 4">
    <name type="scientific">Lentithecium fluviatile CBS 122367</name>
    <dbReference type="NCBI Taxonomy" id="1168545"/>
    <lineage>
        <taxon>Eukaryota</taxon>
        <taxon>Fungi</taxon>
        <taxon>Dikarya</taxon>
        <taxon>Ascomycota</taxon>
        <taxon>Pezizomycotina</taxon>
        <taxon>Dothideomycetes</taxon>
        <taxon>Pleosporomycetidae</taxon>
        <taxon>Pleosporales</taxon>
        <taxon>Massarineae</taxon>
        <taxon>Lentitheciaceae</taxon>
        <taxon>Lentithecium</taxon>
    </lineage>
</organism>
<reference evidence="3" key="1">
    <citation type="journal article" date="2020" name="Stud. Mycol.">
        <title>101 Dothideomycetes genomes: a test case for predicting lifestyles and emergence of pathogens.</title>
        <authorList>
            <person name="Haridas S."/>
            <person name="Albert R."/>
            <person name="Binder M."/>
            <person name="Bloem J."/>
            <person name="Labutti K."/>
            <person name="Salamov A."/>
            <person name="Andreopoulos B."/>
            <person name="Baker S."/>
            <person name="Barry K."/>
            <person name="Bills G."/>
            <person name="Bluhm B."/>
            <person name="Cannon C."/>
            <person name="Castanera R."/>
            <person name="Culley D."/>
            <person name="Daum C."/>
            <person name="Ezra D."/>
            <person name="Gonzalez J."/>
            <person name="Henrissat B."/>
            <person name="Kuo A."/>
            <person name="Liang C."/>
            <person name="Lipzen A."/>
            <person name="Lutzoni F."/>
            <person name="Magnuson J."/>
            <person name="Mondo S."/>
            <person name="Nolan M."/>
            <person name="Ohm R."/>
            <person name="Pangilinan J."/>
            <person name="Park H.-J."/>
            <person name="Ramirez L."/>
            <person name="Alfaro M."/>
            <person name="Sun H."/>
            <person name="Tritt A."/>
            <person name="Yoshinaga Y."/>
            <person name="Zwiers L.-H."/>
            <person name="Turgeon B."/>
            <person name="Goodwin S."/>
            <person name="Spatafora J."/>
            <person name="Crous P."/>
            <person name="Grigoriev I."/>
        </authorList>
    </citation>
    <scope>NUCLEOTIDE SEQUENCE</scope>
    <source>
        <strain evidence="3">CBS 122367</strain>
    </source>
</reference>
<evidence type="ECO:0000256" key="1">
    <source>
        <dbReference type="ARBA" id="ARBA00006484"/>
    </source>
</evidence>
<dbReference type="Proteomes" id="UP000799291">
    <property type="component" value="Unassembled WGS sequence"/>
</dbReference>
<dbReference type="OrthoDB" id="37659at2759"/>
<keyword evidence="2" id="KW-0560">Oxidoreductase</keyword>
<accession>A0A6G1IKJ7</accession>
<dbReference type="AlphaFoldDB" id="A0A6G1IKJ7"/>
<dbReference type="SUPFAM" id="SSF51735">
    <property type="entry name" value="NAD(P)-binding Rossmann-fold domains"/>
    <property type="match status" value="1"/>
</dbReference>
<evidence type="ECO:0000313" key="3">
    <source>
        <dbReference type="EMBL" id="KAF2678513.1"/>
    </source>
</evidence>
<dbReference type="Pfam" id="PF00106">
    <property type="entry name" value="adh_short"/>
    <property type="match status" value="2"/>
</dbReference>
<protein>
    <submittedName>
        <fullName evidence="3">NAD(P)-binding protein</fullName>
    </submittedName>
</protein>
<dbReference type="PRINTS" id="PR00081">
    <property type="entry name" value="GDHRDH"/>
</dbReference>
<dbReference type="EMBL" id="MU005611">
    <property type="protein sequence ID" value="KAF2678513.1"/>
    <property type="molecule type" value="Genomic_DNA"/>
</dbReference>
<comment type="similarity">
    <text evidence="1">Belongs to the short-chain dehydrogenases/reductases (SDR) family.</text>
</comment>
<dbReference type="InterPro" id="IPR036291">
    <property type="entry name" value="NAD(P)-bd_dom_sf"/>
</dbReference>
<sequence>MSFPYKHVLLIGATAGIGKAMADHFISQGIKVTAVGRRKERLDAFSHPTIDAVFLNAGRQGHYSFSDPSSVSLKQFNHEITTNFTALVALTHAFLPHLLTHPTPTALLFTGTGVSLVPAFPLPAYSASKAALDAFIVCIHEQLRDTQVSVLHLIPGPVQTEMHDAEMGERGKHFGMPIGQFVEEAWAGLTKGEKDIFVGTVGGSTFEQVKELQDKRNGAIDRLSGSLRNFGI</sequence>
<dbReference type="PANTHER" id="PTHR43669:SF15">
    <property type="entry name" value="OXIDOREDUCTASE, SHORT-CHAIN DEHYDROGENASE_REDUCTASE FAMILY (AFU_ORTHOLOGUE AFUA_1G01330)"/>
    <property type="match status" value="1"/>
</dbReference>
<dbReference type="GO" id="GO:0016491">
    <property type="term" value="F:oxidoreductase activity"/>
    <property type="evidence" value="ECO:0007669"/>
    <property type="project" value="UniProtKB-KW"/>
</dbReference>
<name>A0A6G1IKJ7_9PLEO</name>
<evidence type="ECO:0000313" key="4">
    <source>
        <dbReference type="Proteomes" id="UP000799291"/>
    </source>
</evidence>
<gene>
    <name evidence="3" type="ORF">K458DRAFT_376396</name>
</gene>